<feature type="transmembrane region" description="Helical" evidence="17">
    <location>
        <begin position="637"/>
        <end position="659"/>
    </location>
</feature>
<evidence type="ECO:0000256" key="16">
    <source>
        <dbReference type="PIRSR" id="PIRSR603373-2"/>
    </source>
</evidence>
<feature type="transmembrane region" description="Helical" evidence="17">
    <location>
        <begin position="555"/>
        <end position="578"/>
    </location>
</feature>
<evidence type="ECO:0000256" key="5">
    <source>
        <dbReference type="ARBA" id="ARBA00022496"/>
    </source>
</evidence>
<feature type="binding site" evidence="15">
    <location>
        <begin position="148"/>
        <end position="150"/>
    </location>
    <ligand>
        <name>GTP</name>
        <dbReference type="ChEBI" id="CHEBI:37565"/>
        <label>1</label>
    </ligand>
</feature>
<dbReference type="Pfam" id="PF02421">
    <property type="entry name" value="FeoB_N"/>
    <property type="match status" value="1"/>
</dbReference>
<evidence type="ECO:0000256" key="12">
    <source>
        <dbReference type="ARBA" id="ARBA00023134"/>
    </source>
</evidence>
<evidence type="ECO:0000256" key="7">
    <source>
        <dbReference type="ARBA" id="ARBA00022692"/>
    </source>
</evidence>
<dbReference type="InterPro" id="IPR027417">
    <property type="entry name" value="P-loop_NTPase"/>
</dbReference>
<keyword evidence="10 17" id="KW-0408">Iron</keyword>
<keyword evidence="16" id="KW-0479">Metal-binding</keyword>
<evidence type="ECO:0000256" key="13">
    <source>
        <dbReference type="ARBA" id="ARBA00023136"/>
    </source>
</evidence>
<feature type="transmembrane region" description="Helical" evidence="17">
    <location>
        <begin position="458"/>
        <end position="478"/>
    </location>
</feature>
<dbReference type="GO" id="GO:0015093">
    <property type="term" value="F:ferrous iron transmembrane transporter activity"/>
    <property type="evidence" value="ECO:0007669"/>
    <property type="project" value="UniProtKB-UniRule"/>
</dbReference>
<feature type="transmembrane region" description="Helical" evidence="17">
    <location>
        <begin position="516"/>
        <end position="535"/>
    </location>
</feature>
<dbReference type="GO" id="GO:0005525">
    <property type="term" value="F:GTP binding"/>
    <property type="evidence" value="ECO:0007669"/>
    <property type="project" value="UniProtKB-KW"/>
</dbReference>
<feature type="binding site" evidence="15">
    <location>
        <begin position="59"/>
        <end position="62"/>
    </location>
    <ligand>
        <name>GTP</name>
        <dbReference type="ChEBI" id="CHEBI:37565"/>
        <label>1</label>
    </ligand>
</feature>
<dbReference type="Pfam" id="PF07670">
    <property type="entry name" value="Gate"/>
    <property type="match status" value="2"/>
</dbReference>
<dbReference type="Pfam" id="PF17910">
    <property type="entry name" value="FeoB_Cyto"/>
    <property type="match status" value="1"/>
</dbReference>
<feature type="transmembrane region" description="Helical" evidence="17">
    <location>
        <begin position="292"/>
        <end position="310"/>
    </location>
</feature>
<dbReference type="AlphaFoldDB" id="A0A7C1F7S2"/>
<dbReference type="InterPro" id="IPR050860">
    <property type="entry name" value="FeoB_GTPase"/>
</dbReference>
<dbReference type="InterPro" id="IPR011640">
    <property type="entry name" value="Fe2_transport_prot_B_C"/>
</dbReference>
<feature type="binding site" evidence="16">
    <location>
        <position position="24"/>
    </location>
    <ligand>
        <name>Mg(2+)</name>
        <dbReference type="ChEBI" id="CHEBI:18420"/>
        <label>2</label>
    </ligand>
</feature>
<dbReference type="PANTHER" id="PTHR43185:SF1">
    <property type="entry name" value="FE(2+) TRANSPORTER FEOB"/>
    <property type="match status" value="1"/>
</dbReference>
<dbReference type="GO" id="GO:0005886">
    <property type="term" value="C:plasma membrane"/>
    <property type="evidence" value="ECO:0007669"/>
    <property type="project" value="UniProtKB-SubCell"/>
</dbReference>
<evidence type="ECO:0000313" key="19">
    <source>
        <dbReference type="EMBL" id="HDW51501.1"/>
    </source>
</evidence>
<evidence type="ECO:0000256" key="4">
    <source>
        <dbReference type="ARBA" id="ARBA00022475"/>
    </source>
</evidence>
<feature type="binding site" evidence="15">
    <location>
        <begin position="38"/>
        <end position="42"/>
    </location>
    <ligand>
        <name>GTP</name>
        <dbReference type="ChEBI" id="CHEBI:37565"/>
        <label>1</label>
    </ligand>
</feature>
<dbReference type="NCBIfam" id="TIGR00437">
    <property type="entry name" value="feoB"/>
    <property type="match status" value="1"/>
</dbReference>
<feature type="transmembrane region" description="Helical" evidence="17">
    <location>
        <begin position="426"/>
        <end position="452"/>
    </location>
</feature>
<feature type="domain" description="FeoB-type G" evidence="18">
    <location>
        <begin position="6"/>
        <end position="168"/>
    </location>
</feature>
<keyword evidence="3 17" id="KW-0813">Transport</keyword>
<dbReference type="CDD" id="cd01879">
    <property type="entry name" value="FeoB"/>
    <property type="match status" value="1"/>
</dbReference>
<feature type="binding site" evidence="15">
    <location>
        <begin position="13"/>
        <end position="20"/>
    </location>
    <ligand>
        <name>GTP</name>
        <dbReference type="ChEBI" id="CHEBI:37565"/>
        <label>1</label>
    </ligand>
</feature>
<evidence type="ECO:0000256" key="11">
    <source>
        <dbReference type="ARBA" id="ARBA00023065"/>
    </source>
</evidence>
<evidence type="ECO:0000256" key="14">
    <source>
        <dbReference type="NCBIfam" id="TIGR00437"/>
    </source>
</evidence>
<dbReference type="PANTHER" id="PTHR43185">
    <property type="entry name" value="FERROUS IRON TRANSPORT PROTEIN B"/>
    <property type="match status" value="1"/>
</dbReference>
<feature type="transmembrane region" description="Helical" evidence="17">
    <location>
        <begin position="609"/>
        <end position="631"/>
    </location>
</feature>
<accession>A0A7C1F7S2</accession>
<dbReference type="InterPro" id="IPR041069">
    <property type="entry name" value="FeoB_Cyto"/>
</dbReference>
<evidence type="ECO:0000256" key="6">
    <source>
        <dbReference type="ARBA" id="ARBA00022519"/>
    </source>
</evidence>
<comment type="caution">
    <text evidence="19">The sequence shown here is derived from an EMBL/GenBank/DDBJ whole genome shotgun (WGS) entry which is preliminary data.</text>
</comment>
<evidence type="ECO:0000259" key="18">
    <source>
        <dbReference type="PROSITE" id="PS51711"/>
    </source>
</evidence>
<keyword evidence="11" id="KW-0406">Ion transport</keyword>
<evidence type="ECO:0000256" key="17">
    <source>
        <dbReference type="RuleBase" id="RU362098"/>
    </source>
</evidence>
<evidence type="ECO:0000256" key="8">
    <source>
        <dbReference type="ARBA" id="ARBA00022741"/>
    </source>
</evidence>
<dbReference type="Pfam" id="PF07664">
    <property type="entry name" value="FeoB_C"/>
    <property type="match status" value="1"/>
</dbReference>
<evidence type="ECO:0000256" key="3">
    <source>
        <dbReference type="ARBA" id="ARBA00022448"/>
    </source>
</evidence>
<dbReference type="InterPro" id="IPR006073">
    <property type="entry name" value="GTP-bd"/>
</dbReference>
<feature type="transmembrane region" description="Helical" evidence="17">
    <location>
        <begin position="347"/>
        <end position="372"/>
    </location>
</feature>
<feature type="binding site" evidence="16">
    <location>
        <position position="28"/>
    </location>
    <ligand>
        <name>Mg(2+)</name>
        <dbReference type="ChEBI" id="CHEBI:18420"/>
        <label>2</label>
    </ligand>
</feature>
<dbReference type="PRINTS" id="PR00326">
    <property type="entry name" value="GTP1OBG"/>
</dbReference>
<dbReference type="FunFam" id="3.40.50.300:FF:000426">
    <property type="entry name" value="Ferrous iron transport protein B"/>
    <property type="match status" value="1"/>
</dbReference>
<dbReference type="SUPFAM" id="SSF52540">
    <property type="entry name" value="P-loop containing nucleoside triphosphate hydrolases"/>
    <property type="match status" value="1"/>
</dbReference>
<dbReference type="EMBL" id="DSMV01000125">
    <property type="protein sequence ID" value="HDW51501.1"/>
    <property type="molecule type" value="Genomic_DNA"/>
</dbReference>
<dbReference type="InterPro" id="IPR011642">
    <property type="entry name" value="Gate_dom"/>
</dbReference>
<comment type="function">
    <text evidence="1 17">Probable transporter of a GTP-driven Fe(2+) uptake system.</text>
</comment>
<name>A0A7C1F7S2_9THEO</name>
<keyword evidence="6" id="KW-0997">Cell inner membrane</keyword>
<evidence type="ECO:0000256" key="10">
    <source>
        <dbReference type="ARBA" id="ARBA00023004"/>
    </source>
</evidence>
<dbReference type="Gene3D" id="1.10.287.1770">
    <property type="match status" value="1"/>
</dbReference>
<dbReference type="GO" id="GO:0046872">
    <property type="term" value="F:metal ion binding"/>
    <property type="evidence" value="ECO:0007669"/>
    <property type="project" value="UniProtKB-KW"/>
</dbReference>
<comment type="subcellular location">
    <subcellularLocation>
        <location evidence="2">Cell inner membrane</location>
        <topology evidence="2">Multi-pass membrane protein</topology>
    </subcellularLocation>
    <subcellularLocation>
        <location evidence="17">Cell membrane</location>
        <topology evidence="17">Multi-pass membrane protein</topology>
    </subcellularLocation>
</comment>
<feature type="binding site" evidence="15">
    <location>
        <begin position="119"/>
        <end position="122"/>
    </location>
    <ligand>
        <name>GTP</name>
        <dbReference type="ChEBI" id="CHEBI:37565"/>
        <label>1</label>
    </ligand>
</feature>
<keyword evidence="5 17" id="KW-0410">Iron transport</keyword>
<evidence type="ECO:0000256" key="9">
    <source>
        <dbReference type="ARBA" id="ARBA00022989"/>
    </source>
</evidence>
<evidence type="ECO:0000256" key="1">
    <source>
        <dbReference type="ARBA" id="ARBA00003926"/>
    </source>
</evidence>
<keyword evidence="16" id="KW-0460">Magnesium</keyword>
<dbReference type="InterPro" id="IPR003373">
    <property type="entry name" value="Fe2_transport_prot-B"/>
</dbReference>
<protein>
    <recommendedName>
        <fullName evidence="14 17">Ferrous iron transport protein B</fullName>
    </recommendedName>
</protein>
<dbReference type="PROSITE" id="PS51711">
    <property type="entry name" value="G_FEOB"/>
    <property type="match status" value="1"/>
</dbReference>
<proteinExistence type="inferred from homology"/>
<evidence type="ECO:0000256" key="15">
    <source>
        <dbReference type="PIRSR" id="PIRSR603373-1"/>
    </source>
</evidence>
<organism evidence="19">
    <name type="scientific">Ammonifex degensii</name>
    <dbReference type="NCBI Taxonomy" id="42838"/>
    <lineage>
        <taxon>Bacteria</taxon>
        <taxon>Bacillati</taxon>
        <taxon>Bacillota</taxon>
        <taxon>Clostridia</taxon>
        <taxon>Thermoanaerobacterales</taxon>
        <taxon>Thermoanaerobacteraceae</taxon>
        <taxon>Ammonifex</taxon>
    </lineage>
</organism>
<dbReference type="Gene3D" id="3.40.50.300">
    <property type="entry name" value="P-loop containing nucleotide triphosphate hydrolases"/>
    <property type="match status" value="1"/>
</dbReference>
<reference evidence="19" key="1">
    <citation type="journal article" date="2020" name="mSystems">
        <title>Genome- and Community-Level Interaction Insights into Carbon Utilization and Element Cycling Functions of Hydrothermarchaeota in Hydrothermal Sediment.</title>
        <authorList>
            <person name="Zhou Z."/>
            <person name="Liu Y."/>
            <person name="Xu W."/>
            <person name="Pan J."/>
            <person name="Luo Z.H."/>
            <person name="Li M."/>
        </authorList>
    </citation>
    <scope>NUCLEOTIDE SEQUENCE [LARGE SCALE GENOMIC DNA]</scope>
    <source>
        <strain evidence="19">SpSt-301</strain>
    </source>
</reference>
<keyword evidence="12 15" id="KW-0342">GTP-binding</keyword>
<keyword evidence="9 17" id="KW-1133">Transmembrane helix</keyword>
<sequence length="668" mass="72582">MGRPAQVVLALAGNPNVGKTCVFNNLTGARQYVGNWPGVTVEKKEGELFHAGEQVRVVDLPGIYGLGAHAVDELIARDFILSGAADVIINVVDATNLERNLYLTVQLMEMGTRVVVALNIMDEAAAKGLKIDVPKLGALLGVPVVPTVATKKQGMAELLTVALRQAREEKKRERVIYYGKEVEEELSRLEALIGEQGVPLEGFSSRWVAVKLLEGDKQVERQLSAYPALLEAARKGAARLEKLTGEDAETLIAEGRYGFIAGLVKETVTRQRPVAEKAVLSDKIDRVVTHRVLGIPIFFGAMWAVFKFTFWLSEPLVGYTESFFAWLGAVAAKVIPHDLLASFVSEGLIGGVGSVLVFVPPIFLLFLALSFLEDSGYMARAAYLMDRLMHALGLHGKSFIPLVVGFGCNVPAIMATRTLENRRDRLLTLLIVPFITCPARLSVYVLFAGAFFGARQGLVVFSLYFLSIVFALLAGLFLKTLLFKGEQAPFVMELPPYRLPTLRGMLIHMWNRGSSFIRKAGTVIFGVVVIVWLLAHLPPGTAAEQSFIGRLGQAIAPIYAPCGFGTWEAAVALLFGILAKESVVGTLGTVYGVEEAGLKTALQHHFTPLSAYAFMVMTLLYIPCVATVAAIKREAGWRWAIFAVAYALAIGWVAAFLIYQGGRLLGLG</sequence>
<keyword evidence="8 15" id="KW-0547">Nucleotide-binding</keyword>
<feature type="binding site" evidence="16">
    <location>
        <position position="27"/>
    </location>
    <ligand>
        <name>Mg(2+)</name>
        <dbReference type="ChEBI" id="CHEBI:18420"/>
        <label>2</label>
    </ligand>
</feature>
<keyword evidence="13 17" id="KW-0472">Membrane</keyword>
<feature type="transmembrane region" description="Helical" evidence="17">
    <location>
        <begin position="316"/>
        <end position="335"/>
    </location>
</feature>
<gene>
    <name evidence="19" type="primary">feoB</name>
    <name evidence="19" type="ORF">ENQ35_01970</name>
</gene>
<keyword evidence="7 17" id="KW-0812">Transmembrane</keyword>
<comment type="similarity">
    <text evidence="17">Belongs to the TRAFAC class TrmE-Era-EngA-EngB-Septin-like GTPase superfamily. FeoB GTPase (TC 9.A.8) family.</text>
</comment>
<evidence type="ECO:0000256" key="2">
    <source>
        <dbReference type="ARBA" id="ARBA00004429"/>
    </source>
</evidence>
<dbReference type="InterPro" id="IPR030389">
    <property type="entry name" value="G_FEOB_dom"/>
</dbReference>
<keyword evidence="4" id="KW-1003">Cell membrane</keyword>
<feature type="transmembrane region" description="Helical" evidence="17">
    <location>
        <begin position="392"/>
        <end position="414"/>
    </location>
</feature>